<accession>A0ABW8M908</accession>
<protein>
    <submittedName>
        <fullName evidence="2">Uncharacterized protein</fullName>
    </submittedName>
</protein>
<dbReference type="EMBL" id="JBJDQH010000176">
    <property type="protein sequence ID" value="MFK4273490.1"/>
    <property type="molecule type" value="Genomic_DNA"/>
</dbReference>
<dbReference type="RefSeq" id="WP_067076282.1">
    <property type="nucleotide sequence ID" value="NZ_JBJDQH010000176.1"/>
</dbReference>
<evidence type="ECO:0000313" key="2">
    <source>
        <dbReference type="EMBL" id="MFK4273490.1"/>
    </source>
</evidence>
<reference evidence="2 3" key="1">
    <citation type="submission" date="2024-11" db="EMBL/GenBank/DDBJ databases">
        <title>The Natural Products Discovery Center: Release of the First 8490 Sequenced Strains for Exploring Actinobacteria Biosynthetic Diversity.</title>
        <authorList>
            <person name="Kalkreuter E."/>
            <person name="Kautsar S.A."/>
            <person name="Yang D."/>
            <person name="Bader C.D."/>
            <person name="Teijaro C.N."/>
            <person name="Fluegel L."/>
            <person name="Davis C.M."/>
            <person name="Simpson J.R."/>
            <person name="Lauterbach L."/>
            <person name="Steele A.D."/>
            <person name="Gui C."/>
            <person name="Meng S."/>
            <person name="Li G."/>
            <person name="Viehrig K."/>
            <person name="Ye F."/>
            <person name="Su P."/>
            <person name="Kiefer A.F."/>
            <person name="Nichols A."/>
            <person name="Cepeda A.J."/>
            <person name="Yan W."/>
            <person name="Fan B."/>
            <person name="Jiang Y."/>
            <person name="Adhikari A."/>
            <person name="Zheng C.-J."/>
            <person name="Schuster L."/>
            <person name="Cowan T.M."/>
            <person name="Smanski M.J."/>
            <person name="Chevrette M.G."/>
            <person name="De Carvalho L.P.S."/>
            <person name="Shen B."/>
        </authorList>
    </citation>
    <scope>NUCLEOTIDE SEQUENCE [LARGE SCALE GENOMIC DNA]</scope>
    <source>
        <strain evidence="2 3">NPDC020863</strain>
    </source>
</reference>
<evidence type="ECO:0000256" key="1">
    <source>
        <dbReference type="SAM" id="Coils"/>
    </source>
</evidence>
<evidence type="ECO:0000313" key="3">
    <source>
        <dbReference type="Proteomes" id="UP001620295"/>
    </source>
</evidence>
<name>A0ABW8M908_9ACTN</name>
<feature type="coiled-coil region" evidence="1">
    <location>
        <begin position="6"/>
        <end position="45"/>
    </location>
</feature>
<keyword evidence="1" id="KW-0175">Coiled coil</keyword>
<proteinExistence type="predicted"/>
<comment type="caution">
    <text evidence="2">The sequence shown here is derived from an EMBL/GenBank/DDBJ whole genome shotgun (WGS) entry which is preliminary data.</text>
</comment>
<dbReference type="Proteomes" id="UP001620295">
    <property type="component" value="Unassembled WGS sequence"/>
</dbReference>
<organism evidence="2 3">
    <name type="scientific">Streptomyces milbemycinicus</name>
    <dbReference type="NCBI Taxonomy" id="476552"/>
    <lineage>
        <taxon>Bacteria</taxon>
        <taxon>Bacillati</taxon>
        <taxon>Actinomycetota</taxon>
        <taxon>Actinomycetes</taxon>
        <taxon>Kitasatosporales</taxon>
        <taxon>Streptomycetaceae</taxon>
        <taxon>Streptomyces</taxon>
    </lineage>
</organism>
<sequence length="156" mass="17636">MTENAVEKARKAAEAAAAKVAELERQEAEKAAQEAAERAEKQRRLDTEFLAQWEALDAELQEVGRKSATEAVYEGADPIAAVAHFWVERAKRNAVRSHARSAYYRLHGEHPDDLFARELPEREMRIADRLEEAISMASRLHGADHAEKLEAEWMAE</sequence>
<gene>
    <name evidence="2" type="ORF">ACI2L5_52930</name>
</gene>
<keyword evidence="3" id="KW-1185">Reference proteome</keyword>